<dbReference type="InterPro" id="IPR011990">
    <property type="entry name" value="TPR-like_helical_dom_sf"/>
</dbReference>
<dbReference type="Gene3D" id="1.25.40.10">
    <property type="entry name" value="Tetratricopeptide repeat domain"/>
    <property type="match status" value="1"/>
</dbReference>
<dbReference type="Proteomes" id="UP001593833">
    <property type="component" value="Unassembled WGS sequence"/>
</dbReference>
<evidence type="ECO:0000256" key="1">
    <source>
        <dbReference type="PROSITE-ProRule" id="PRU00339"/>
    </source>
</evidence>
<dbReference type="PROSITE" id="PS50005">
    <property type="entry name" value="TPR"/>
    <property type="match status" value="1"/>
</dbReference>
<name>A0ABV6YLQ6_UNCEI</name>
<proteinExistence type="predicted"/>
<dbReference type="InterPro" id="IPR019734">
    <property type="entry name" value="TPR_rpt"/>
</dbReference>
<evidence type="ECO:0000313" key="3">
    <source>
        <dbReference type="EMBL" id="MFC1573076.1"/>
    </source>
</evidence>
<feature type="compositionally biased region" description="Low complexity" evidence="2">
    <location>
        <begin position="232"/>
        <end position="243"/>
    </location>
</feature>
<accession>A0ABV6YLQ6</accession>
<dbReference type="SUPFAM" id="SSF48452">
    <property type="entry name" value="TPR-like"/>
    <property type="match status" value="1"/>
</dbReference>
<feature type="compositionally biased region" description="Low complexity" evidence="2">
    <location>
        <begin position="266"/>
        <end position="283"/>
    </location>
</feature>
<protein>
    <submittedName>
        <fullName evidence="3">Tetratricopeptide repeat protein</fullName>
    </submittedName>
</protein>
<keyword evidence="1" id="KW-0802">TPR repeat</keyword>
<feature type="region of interest" description="Disordered" evidence="2">
    <location>
        <begin position="232"/>
        <end position="283"/>
    </location>
</feature>
<evidence type="ECO:0000256" key="2">
    <source>
        <dbReference type="SAM" id="MobiDB-lite"/>
    </source>
</evidence>
<comment type="caution">
    <text evidence="3">The sequence shown here is derived from an EMBL/GenBank/DDBJ whole genome shotgun (WGS) entry which is preliminary data.</text>
</comment>
<gene>
    <name evidence="3" type="ORF">ACFL6M_05700</name>
</gene>
<reference evidence="3 4" key="1">
    <citation type="submission" date="2024-09" db="EMBL/GenBank/DDBJ databases">
        <authorList>
            <person name="D'Angelo T."/>
        </authorList>
    </citation>
    <scope>NUCLEOTIDE SEQUENCE [LARGE SCALE GENOMIC DNA]</scope>
    <source>
        <strain evidence="3">SAG AM-320-E07</strain>
    </source>
</reference>
<sequence length="283" mass="30432">MAVFEMNAEAFPASPNVYDSLGEGYVHLFDRENAISSYMRVLELDPENENARWSMSIVDQTIVDLRNETSMRSRYGPGENTGLQGDYLGQKPPGLTGELFAEGGWSAPEEVPDMPGAFEPHITHDGKRMFFGRGSEIWFMERSADGWSDSVRHGPGMFATTTSEGTLYVTDISDPWNPSITRQDLVDGAYAEPEKISETMNGPTSARIPASPGTKATCYLIPGLWMTSLATPTSTSASVSGPAPGVGRSSSVTRSTLTERTFACRSPLTASTSSTPTGGMSTG</sequence>
<organism evidence="3 4">
    <name type="scientific">Eiseniibacteriota bacterium</name>
    <dbReference type="NCBI Taxonomy" id="2212470"/>
    <lineage>
        <taxon>Bacteria</taxon>
        <taxon>Candidatus Eiseniibacteriota</taxon>
    </lineage>
</organism>
<keyword evidence="4" id="KW-1185">Reference proteome</keyword>
<dbReference type="EMBL" id="JBHPKH010000071">
    <property type="protein sequence ID" value="MFC1573076.1"/>
    <property type="molecule type" value="Genomic_DNA"/>
</dbReference>
<feature type="compositionally biased region" description="Polar residues" evidence="2">
    <location>
        <begin position="248"/>
        <end position="259"/>
    </location>
</feature>
<evidence type="ECO:0000313" key="4">
    <source>
        <dbReference type="Proteomes" id="UP001593833"/>
    </source>
</evidence>
<feature type="repeat" description="TPR" evidence="1">
    <location>
        <begin position="15"/>
        <end position="48"/>
    </location>
</feature>